<evidence type="ECO:0000313" key="3">
    <source>
        <dbReference type="EMBL" id="SEI88778.1"/>
    </source>
</evidence>
<keyword evidence="2" id="KW-0472">Membrane</keyword>
<evidence type="ECO:0000256" key="1">
    <source>
        <dbReference type="SAM" id="MobiDB-lite"/>
    </source>
</evidence>
<dbReference type="RefSeq" id="WP_092049990.1">
    <property type="nucleotide sequence ID" value="NZ_FNZF01000001.1"/>
</dbReference>
<organism evidence="3 4">
    <name type="scientific">Bhargavaea ginsengi</name>
    <dbReference type="NCBI Taxonomy" id="426757"/>
    <lineage>
        <taxon>Bacteria</taxon>
        <taxon>Bacillati</taxon>
        <taxon>Bacillota</taxon>
        <taxon>Bacilli</taxon>
        <taxon>Bacillales</taxon>
        <taxon>Caryophanaceae</taxon>
        <taxon>Bhargavaea</taxon>
    </lineage>
</organism>
<reference evidence="4" key="1">
    <citation type="submission" date="2016-10" db="EMBL/GenBank/DDBJ databases">
        <authorList>
            <person name="Varghese N."/>
            <person name="Submissions S."/>
        </authorList>
    </citation>
    <scope>NUCLEOTIDE SEQUENCE [LARGE SCALE GENOMIC DNA]</scope>
    <source>
        <strain evidence="4">CGMCC 1.6763</strain>
    </source>
</reference>
<proteinExistence type="predicted"/>
<keyword evidence="2" id="KW-0812">Transmembrane</keyword>
<gene>
    <name evidence="3" type="ORF">SAMN04488127_0710</name>
</gene>
<keyword evidence="4" id="KW-1185">Reference proteome</keyword>
<evidence type="ECO:0000313" key="4">
    <source>
        <dbReference type="Proteomes" id="UP000199200"/>
    </source>
</evidence>
<dbReference type="STRING" id="426757.SAMN04488127_0710"/>
<feature type="region of interest" description="Disordered" evidence="1">
    <location>
        <begin position="89"/>
        <end position="111"/>
    </location>
</feature>
<protein>
    <submittedName>
        <fullName evidence="3">Uncharacterized protein</fullName>
    </submittedName>
</protein>
<accession>A0A1H6U8T7</accession>
<dbReference type="Proteomes" id="UP000199200">
    <property type="component" value="Unassembled WGS sequence"/>
</dbReference>
<feature type="transmembrane region" description="Helical" evidence="2">
    <location>
        <begin position="57"/>
        <end position="76"/>
    </location>
</feature>
<name>A0A1H6U8T7_9BACL</name>
<evidence type="ECO:0000256" key="2">
    <source>
        <dbReference type="SAM" id="Phobius"/>
    </source>
</evidence>
<sequence>MNNEEKDEPFDGFVLFVWTDIWESGLGKHSSNKGNHSLTSYLSITPSMGDQFGAAPYLFGGFMIFGLLISLVLSIFSPDTRTITQYEEHEELGDFEEPEPNLTTSGKQLNY</sequence>
<keyword evidence="2" id="KW-1133">Transmembrane helix</keyword>
<dbReference type="EMBL" id="FNZF01000001">
    <property type="protein sequence ID" value="SEI88778.1"/>
    <property type="molecule type" value="Genomic_DNA"/>
</dbReference>
<dbReference type="AlphaFoldDB" id="A0A1H6U8T7"/>
<feature type="compositionally biased region" description="Polar residues" evidence="1">
    <location>
        <begin position="101"/>
        <end position="111"/>
    </location>
</feature>
<feature type="compositionally biased region" description="Acidic residues" evidence="1">
    <location>
        <begin position="89"/>
        <end position="99"/>
    </location>
</feature>